<accession>A0A839UYZ2</accession>
<gene>
    <name evidence="2" type="ORF">FHR90_000305</name>
    <name evidence="3" type="ORF">HUK83_10895</name>
</gene>
<dbReference type="Proteomes" id="UP000557688">
    <property type="component" value="Unassembled WGS sequence"/>
</dbReference>
<organism evidence="2 4">
    <name type="scientific">Endobacter medicaginis</name>
    <dbReference type="NCBI Taxonomy" id="1181271"/>
    <lineage>
        <taxon>Bacteria</taxon>
        <taxon>Pseudomonadati</taxon>
        <taxon>Pseudomonadota</taxon>
        <taxon>Alphaproteobacteria</taxon>
        <taxon>Acetobacterales</taxon>
        <taxon>Acetobacteraceae</taxon>
        <taxon>Endobacter</taxon>
    </lineage>
</organism>
<evidence type="ECO:0000256" key="1">
    <source>
        <dbReference type="SAM" id="MobiDB-lite"/>
    </source>
</evidence>
<reference evidence="2 4" key="2">
    <citation type="submission" date="2020-08" db="EMBL/GenBank/DDBJ databases">
        <title>Genomic Encyclopedia of Type Strains, Phase III (KMG-III): the genomes of soil and plant-associated and newly described type strains.</title>
        <authorList>
            <person name="Whitman W."/>
        </authorList>
    </citation>
    <scope>NUCLEOTIDE SEQUENCE [LARGE SCALE GENOMIC DNA]</scope>
    <source>
        <strain evidence="2 4">CECT 8088</strain>
    </source>
</reference>
<proteinExistence type="predicted"/>
<protein>
    <recommendedName>
        <fullName evidence="6">Lipoprotein</fullName>
    </recommendedName>
</protein>
<evidence type="ECO:0000313" key="5">
    <source>
        <dbReference type="Proteomes" id="UP000565205"/>
    </source>
</evidence>
<evidence type="ECO:0008006" key="6">
    <source>
        <dbReference type="Google" id="ProtNLM"/>
    </source>
</evidence>
<dbReference type="EMBL" id="JACHXV010000001">
    <property type="protein sequence ID" value="MBB3172499.1"/>
    <property type="molecule type" value="Genomic_DNA"/>
</dbReference>
<evidence type="ECO:0000313" key="2">
    <source>
        <dbReference type="EMBL" id="MBB3172499.1"/>
    </source>
</evidence>
<evidence type="ECO:0000313" key="3">
    <source>
        <dbReference type="EMBL" id="NVN30836.1"/>
    </source>
</evidence>
<sequence>MTARRPAQVAITTGLIAAMIGIALALGLSGCGKKGAPSPPGPADEIHYPRIYPAQ</sequence>
<dbReference type="PROSITE" id="PS51257">
    <property type="entry name" value="PROKAR_LIPOPROTEIN"/>
    <property type="match status" value="1"/>
</dbReference>
<reference evidence="3 5" key="1">
    <citation type="submission" date="2020-06" db="EMBL/GenBank/DDBJ databases">
        <title>Description of novel acetic acid bacteria.</title>
        <authorList>
            <person name="Sombolestani A."/>
        </authorList>
    </citation>
    <scope>NUCLEOTIDE SEQUENCE [LARGE SCALE GENOMIC DNA]</scope>
    <source>
        <strain evidence="3 5">LMG 26838</strain>
    </source>
</reference>
<dbReference type="AlphaFoldDB" id="A0A839UYZ2"/>
<dbReference type="RefSeq" id="WP_176624688.1">
    <property type="nucleotide sequence ID" value="NZ_JABXXQ010000228.1"/>
</dbReference>
<dbReference type="Proteomes" id="UP000565205">
    <property type="component" value="Unassembled WGS sequence"/>
</dbReference>
<name>A0A839UYZ2_9PROT</name>
<feature type="region of interest" description="Disordered" evidence="1">
    <location>
        <begin position="31"/>
        <end position="55"/>
    </location>
</feature>
<comment type="caution">
    <text evidence="2">The sequence shown here is derived from an EMBL/GenBank/DDBJ whole genome shotgun (WGS) entry which is preliminary data.</text>
</comment>
<keyword evidence="4" id="KW-1185">Reference proteome</keyword>
<evidence type="ECO:0000313" key="4">
    <source>
        <dbReference type="Proteomes" id="UP000557688"/>
    </source>
</evidence>
<dbReference type="EMBL" id="JABXXQ010000228">
    <property type="protein sequence ID" value="NVN30836.1"/>
    <property type="molecule type" value="Genomic_DNA"/>
</dbReference>